<protein>
    <submittedName>
        <fullName evidence="1">Class I SAM-dependent methyltransferase</fullName>
    </submittedName>
</protein>
<accession>A0A975MLC2</accession>
<sequence length="220" mass="25014">MKLSATPTCPLCLAEHSDFFWADRRRDYWQCDVCRLVFVAAHQHLQAAAERAIYDLHENHSDDPGYRRFLARLAEPVAARVKPSAQGLDYGCGPGPVLAEMLRQMGHTLAEYDPFYADDSAVLEQTYDFVTCSEVVEHFRRPDLEFQRLFGLLKPGGILGVMTKLVKDAQAFQTWHYKNDQTHISFFSPATLLWLAKQNQCQLEFIAADVVIFKAADSRA</sequence>
<dbReference type="KEGG" id="mpad:KEF85_11300"/>
<name>A0A975MLC2_9GAMM</name>
<evidence type="ECO:0000313" key="2">
    <source>
        <dbReference type="Proteomes" id="UP000676649"/>
    </source>
</evidence>
<dbReference type="SUPFAM" id="SSF53335">
    <property type="entry name" value="S-adenosyl-L-methionine-dependent methyltransferases"/>
    <property type="match status" value="1"/>
</dbReference>
<evidence type="ECO:0000313" key="1">
    <source>
        <dbReference type="EMBL" id="QWF69937.1"/>
    </source>
</evidence>
<organism evidence="1 2">
    <name type="scientific">Methylomonas paludis</name>
    <dbReference type="NCBI Taxonomy" id="1173101"/>
    <lineage>
        <taxon>Bacteria</taxon>
        <taxon>Pseudomonadati</taxon>
        <taxon>Pseudomonadota</taxon>
        <taxon>Gammaproteobacteria</taxon>
        <taxon>Methylococcales</taxon>
        <taxon>Methylococcaceae</taxon>
        <taxon>Methylomonas</taxon>
    </lineage>
</organism>
<dbReference type="Pfam" id="PF13489">
    <property type="entry name" value="Methyltransf_23"/>
    <property type="match status" value="1"/>
</dbReference>
<reference evidence="1" key="1">
    <citation type="submission" date="2021-04" db="EMBL/GenBank/DDBJ databases">
        <title>Draft genome sequence data of methanotrophic Methylovulum sp. strain S1L and Methylomonas sp. strain S2AM isolated from boreal lake water columns.</title>
        <authorList>
            <person name="Rissanen A.J."/>
            <person name="Mangayil R."/>
            <person name="Svenning M.M."/>
            <person name="Khanongnuch R."/>
        </authorList>
    </citation>
    <scope>NUCLEOTIDE SEQUENCE</scope>
    <source>
        <strain evidence="1">S2AM</strain>
    </source>
</reference>
<keyword evidence="2" id="KW-1185">Reference proteome</keyword>
<dbReference type="EMBL" id="CP073754">
    <property type="protein sequence ID" value="QWF69937.1"/>
    <property type="molecule type" value="Genomic_DNA"/>
</dbReference>
<keyword evidence="1" id="KW-0808">Transferase</keyword>
<dbReference type="Gene3D" id="3.40.50.150">
    <property type="entry name" value="Vaccinia Virus protein VP39"/>
    <property type="match status" value="2"/>
</dbReference>
<proteinExistence type="predicted"/>
<dbReference type="InterPro" id="IPR029063">
    <property type="entry name" value="SAM-dependent_MTases_sf"/>
</dbReference>
<dbReference type="RefSeq" id="WP_215580608.1">
    <property type="nucleotide sequence ID" value="NZ_CP073754.1"/>
</dbReference>
<dbReference type="GO" id="GO:0008168">
    <property type="term" value="F:methyltransferase activity"/>
    <property type="evidence" value="ECO:0007669"/>
    <property type="project" value="UniProtKB-KW"/>
</dbReference>
<dbReference type="Proteomes" id="UP000676649">
    <property type="component" value="Chromosome"/>
</dbReference>
<dbReference type="AlphaFoldDB" id="A0A975MLC2"/>
<dbReference type="GO" id="GO:0032259">
    <property type="term" value="P:methylation"/>
    <property type="evidence" value="ECO:0007669"/>
    <property type="project" value="UniProtKB-KW"/>
</dbReference>
<keyword evidence="1" id="KW-0489">Methyltransferase</keyword>
<gene>
    <name evidence="1" type="ORF">KEF85_11300</name>
</gene>